<dbReference type="AlphaFoldDB" id="A0A0F7FJ23"/>
<dbReference type="PATRIC" id="fig|1550241.5.peg.1365"/>
<keyword evidence="3" id="KW-1185">Reference proteome</keyword>
<dbReference type="KEGG" id="thf:MA03_06560"/>
<sequence length="59" mass="6621">MCRNCSLEIDADINTCLNTTRKAGYNPPIPSKIEAYAPIQQSHSKRLEAKATTTRRKTL</sequence>
<proteinExistence type="predicted"/>
<gene>
    <name evidence="2" type="ORF">MA03_06560</name>
</gene>
<reference evidence="2 3" key="1">
    <citation type="journal article" date="2015" name="Stand. Genomic Sci.">
        <title>Complete genome sequence of and proposal of Thermofilum uzonense sp. nov. a novel hyperthermophilic crenarchaeon and emended description of the genus Thermofilum.</title>
        <authorList>
            <person name="Toshchakov S.V."/>
            <person name="Korzhenkov A.A."/>
            <person name="Samarov N.I."/>
            <person name="Mazunin I.O."/>
            <person name="Mozhey O.I."/>
            <person name="Shmyr I.S."/>
            <person name="Derbikova K.S."/>
            <person name="Taranov E.A."/>
            <person name="Dominova I.N."/>
            <person name="Bonch-Osmolovskaya E.A."/>
            <person name="Patrushev M.V."/>
            <person name="Podosokorskaya O.A."/>
            <person name="Kublanov I.V."/>
        </authorList>
    </citation>
    <scope>NUCLEOTIDE SEQUENCE [LARGE SCALE GENOMIC DNA]</scope>
    <source>
        <strain evidence="2 3">1807-2</strain>
    </source>
</reference>
<feature type="region of interest" description="Disordered" evidence="1">
    <location>
        <begin position="40"/>
        <end position="59"/>
    </location>
</feature>
<evidence type="ECO:0000313" key="2">
    <source>
        <dbReference type="EMBL" id="AKG38978.1"/>
    </source>
</evidence>
<dbReference type="Proteomes" id="UP000067434">
    <property type="component" value="Chromosome"/>
</dbReference>
<dbReference type="HOGENOM" id="CLU_2748407_0_0_2"/>
<name>A0A0F7FJ23_9CREN</name>
<evidence type="ECO:0000256" key="1">
    <source>
        <dbReference type="SAM" id="MobiDB-lite"/>
    </source>
</evidence>
<accession>A0A0F7FJ23</accession>
<dbReference type="EMBL" id="CP009961">
    <property type="protein sequence ID" value="AKG38978.1"/>
    <property type="molecule type" value="Genomic_DNA"/>
</dbReference>
<evidence type="ECO:0000313" key="3">
    <source>
        <dbReference type="Proteomes" id="UP000067434"/>
    </source>
</evidence>
<protein>
    <submittedName>
        <fullName evidence="2">Uncharacterized protein</fullName>
    </submittedName>
</protein>
<organism evidence="2 3">
    <name type="scientific">Infirmifilum uzonense</name>
    <dbReference type="NCBI Taxonomy" id="1550241"/>
    <lineage>
        <taxon>Archaea</taxon>
        <taxon>Thermoproteota</taxon>
        <taxon>Thermoprotei</taxon>
        <taxon>Thermofilales</taxon>
        <taxon>Thermofilaceae</taxon>
        <taxon>Infirmifilum</taxon>
    </lineage>
</organism>